<dbReference type="CDD" id="cd03352">
    <property type="entry name" value="LbH_LpxD"/>
    <property type="match status" value="1"/>
</dbReference>
<dbReference type="GO" id="GO:0016020">
    <property type="term" value="C:membrane"/>
    <property type="evidence" value="ECO:0007669"/>
    <property type="project" value="GOC"/>
</dbReference>
<dbReference type="PANTHER" id="PTHR43378:SF2">
    <property type="entry name" value="UDP-3-O-ACYLGLUCOSAMINE N-ACYLTRANSFERASE 1, MITOCHONDRIAL-RELATED"/>
    <property type="match status" value="1"/>
</dbReference>
<keyword evidence="4 7" id="KW-0677">Repeat</keyword>
<evidence type="ECO:0000256" key="6">
    <source>
        <dbReference type="ARBA" id="ARBA00023315"/>
    </source>
</evidence>
<gene>
    <name evidence="7" type="primary">lpxD</name>
    <name evidence="9" type="ORF">Thimo_0729</name>
</gene>
<keyword evidence="2 7" id="KW-0441">Lipid A biosynthesis</keyword>
<proteinExistence type="inferred from homology"/>
<evidence type="ECO:0000256" key="4">
    <source>
        <dbReference type="ARBA" id="ARBA00022737"/>
    </source>
</evidence>
<dbReference type="Gene3D" id="3.40.1390.10">
    <property type="entry name" value="MurE/MurF, N-terminal domain"/>
    <property type="match status" value="1"/>
</dbReference>
<dbReference type="PANTHER" id="PTHR43378">
    <property type="entry name" value="UDP-3-O-ACYLGLUCOSAMINE N-ACYLTRANSFERASE"/>
    <property type="match status" value="1"/>
</dbReference>
<keyword evidence="6 7" id="KW-0012">Acyltransferase</keyword>
<dbReference type="HOGENOM" id="CLU_049865_0_1_6"/>
<feature type="active site" description="Proton acceptor" evidence="7">
    <location>
        <position position="242"/>
    </location>
</feature>
<keyword evidence="1 7" id="KW-0444">Lipid biosynthesis</keyword>
<dbReference type="NCBIfam" id="TIGR01853">
    <property type="entry name" value="lipid_A_lpxD"/>
    <property type="match status" value="1"/>
</dbReference>
<name>L0GS48_9GAMM</name>
<organism evidence="9 10">
    <name type="scientific">Thioflavicoccus mobilis 8321</name>
    <dbReference type="NCBI Taxonomy" id="765912"/>
    <lineage>
        <taxon>Bacteria</taxon>
        <taxon>Pseudomonadati</taxon>
        <taxon>Pseudomonadota</taxon>
        <taxon>Gammaproteobacteria</taxon>
        <taxon>Chromatiales</taxon>
        <taxon>Chromatiaceae</taxon>
        <taxon>Thioflavicoccus</taxon>
    </lineage>
</organism>
<dbReference type="GO" id="GO:0016410">
    <property type="term" value="F:N-acyltransferase activity"/>
    <property type="evidence" value="ECO:0007669"/>
    <property type="project" value="InterPro"/>
</dbReference>
<keyword evidence="3 7" id="KW-0808">Transferase</keyword>
<comment type="catalytic activity">
    <reaction evidence="7">
        <text>a UDP-3-O-[(3R)-3-hydroxyacyl]-alpha-D-glucosamine + a (3R)-hydroxyacyl-[ACP] = a UDP-2-N,3-O-bis[(3R)-3-hydroxyacyl]-alpha-D-glucosamine + holo-[ACP] + H(+)</text>
        <dbReference type="Rhea" id="RHEA:53836"/>
        <dbReference type="Rhea" id="RHEA-COMP:9685"/>
        <dbReference type="Rhea" id="RHEA-COMP:9945"/>
        <dbReference type="ChEBI" id="CHEBI:15378"/>
        <dbReference type="ChEBI" id="CHEBI:64479"/>
        <dbReference type="ChEBI" id="CHEBI:78827"/>
        <dbReference type="ChEBI" id="CHEBI:137740"/>
        <dbReference type="ChEBI" id="CHEBI:137748"/>
        <dbReference type="EC" id="2.3.1.191"/>
    </reaction>
</comment>
<keyword evidence="10" id="KW-1185">Reference proteome</keyword>
<accession>L0GS48</accession>
<dbReference type="RefSeq" id="WP_015279715.1">
    <property type="nucleotide sequence ID" value="NC_019940.1"/>
</dbReference>
<evidence type="ECO:0000256" key="2">
    <source>
        <dbReference type="ARBA" id="ARBA00022556"/>
    </source>
</evidence>
<dbReference type="NCBIfam" id="NF002060">
    <property type="entry name" value="PRK00892.1"/>
    <property type="match status" value="1"/>
</dbReference>
<comment type="pathway">
    <text evidence="7">Bacterial outer membrane biogenesis; LPS lipid A biosynthesis.</text>
</comment>
<dbReference type="GO" id="GO:0103118">
    <property type="term" value="F:UDP-3-O-[(3R)-3-hydroxyacyl]-glucosamine N-acyltransferase activity"/>
    <property type="evidence" value="ECO:0007669"/>
    <property type="project" value="UniProtKB-EC"/>
</dbReference>
<dbReference type="InterPro" id="IPR020573">
    <property type="entry name" value="UDP_GlcNAc_AcTrfase_non-rep"/>
</dbReference>
<dbReference type="OrthoDB" id="9784739at2"/>
<keyword evidence="5 7" id="KW-0443">Lipid metabolism</keyword>
<sequence length="343" mass="35816">MTAGSAITLGALAADLGVELRGDGAVAVTRVAVLTQAEPDCLSFLGDRRYRSALERTRAGAVILAPGDAQHCPAPVLVTENPYLVFARAARRLHPYPPVVGGVHPSAVVDDSARIDPGAWIGPLTVVEAEAEVGPGVFVGPGCIVGAGCVIGAESRLVARVTLCEGVQVGRRVLLHPGCVIGREGFGFAKDGERWVRIPQIGRVRLGDDVEIGANTTVDRGAIDDTVIAAGAKIDNLIQIGHNCEIGENTAMAACSGISGSTRIGRNCTIAGAVGMAGHLEIGDGVHFTGMAMVTRSFPEPGVYSSGIPAMPSAEWRRAVARFRQLDELARRLKHVEDELKAK</sequence>
<evidence type="ECO:0000256" key="5">
    <source>
        <dbReference type="ARBA" id="ARBA00023098"/>
    </source>
</evidence>
<dbReference type="GO" id="GO:0009245">
    <property type="term" value="P:lipid A biosynthetic process"/>
    <property type="evidence" value="ECO:0007669"/>
    <property type="project" value="UniProtKB-UniRule"/>
</dbReference>
<dbReference type="UniPathway" id="UPA00973"/>
<evidence type="ECO:0000256" key="7">
    <source>
        <dbReference type="HAMAP-Rule" id="MF_00523"/>
    </source>
</evidence>
<dbReference type="Gene3D" id="2.160.10.10">
    <property type="entry name" value="Hexapeptide repeat proteins"/>
    <property type="match status" value="1"/>
</dbReference>
<evidence type="ECO:0000313" key="9">
    <source>
        <dbReference type="EMBL" id="AGA89568.1"/>
    </source>
</evidence>
<evidence type="ECO:0000256" key="3">
    <source>
        <dbReference type="ARBA" id="ARBA00022679"/>
    </source>
</evidence>
<evidence type="ECO:0000256" key="1">
    <source>
        <dbReference type="ARBA" id="ARBA00022516"/>
    </source>
</evidence>
<dbReference type="eggNOG" id="COG1044">
    <property type="taxonomic scope" value="Bacteria"/>
</dbReference>
<comment type="function">
    <text evidence="7">Catalyzes the N-acylation of UDP-3-O-acylglucosamine using 3-hydroxyacyl-ACP as the acyl donor. Is involved in the biosynthesis of lipid A, a phosphorylated glycolipid that anchors the lipopolysaccharide to the outer membrane of the cell.</text>
</comment>
<dbReference type="InterPro" id="IPR011004">
    <property type="entry name" value="Trimer_LpxA-like_sf"/>
</dbReference>
<reference evidence="9 10" key="1">
    <citation type="submission" date="2011-09" db="EMBL/GenBank/DDBJ databases">
        <title>Complete sequence of chromosome of Thioflavicoccus mobilis 8321.</title>
        <authorList>
            <consortium name="US DOE Joint Genome Institute"/>
            <person name="Lucas S."/>
            <person name="Han J."/>
            <person name="Lapidus A."/>
            <person name="Cheng J.-F."/>
            <person name="Goodwin L."/>
            <person name="Pitluck S."/>
            <person name="Peters L."/>
            <person name="Ovchinnikova G."/>
            <person name="Lu M."/>
            <person name="Detter J.C."/>
            <person name="Han C."/>
            <person name="Tapia R."/>
            <person name="Land M."/>
            <person name="Hauser L."/>
            <person name="Kyrpides N."/>
            <person name="Ivanova N."/>
            <person name="Pagani I."/>
            <person name="Vogl K."/>
            <person name="Liu Z."/>
            <person name="Imhoff J."/>
            <person name="Thiel V."/>
            <person name="Frigaard N.-U."/>
            <person name="Bryant D."/>
            <person name="Woyke T."/>
        </authorList>
    </citation>
    <scope>NUCLEOTIDE SEQUENCE [LARGE SCALE GENOMIC DNA]</scope>
    <source>
        <strain evidence="9 10">8321</strain>
    </source>
</reference>
<dbReference type="EMBL" id="CP003051">
    <property type="protein sequence ID" value="AGA89568.1"/>
    <property type="molecule type" value="Genomic_DNA"/>
</dbReference>
<dbReference type="KEGG" id="tmb:Thimo_0729"/>
<dbReference type="HAMAP" id="MF_00523">
    <property type="entry name" value="LpxD"/>
    <property type="match status" value="1"/>
</dbReference>
<dbReference type="Pfam" id="PF04613">
    <property type="entry name" value="LpxD"/>
    <property type="match status" value="1"/>
</dbReference>
<dbReference type="STRING" id="765912.Thimo_0729"/>
<evidence type="ECO:0000313" key="10">
    <source>
        <dbReference type="Proteomes" id="UP000010816"/>
    </source>
</evidence>
<dbReference type="Proteomes" id="UP000010816">
    <property type="component" value="Chromosome"/>
</dbReference>
<dbReference type="PATRIC" id="fig|765912.4.peg.716"/>
<feature type="domain" description="UDP-3-O-[3-hydroxymyristoyl] glucosamine N-acyltransferase non-repeat region" evidence="8">
    <location>
        <begin position="26"/>
        <end position="91"/>
    </location>
</feature>
<protein>
    <recommendedName>
        <fullName evidence="7">UDP-3-O-acylglucosamine N-acyltransferase</fullName>
        <ecNumber evidence="7">2.3.1.191</ecNumber>
    </recommendedName>
</protein>
<dbReference type="InterPro" id="IPR007691">
    <property type="entry name" value="LpxD"/>
</dbReference>
<dbReference type="Gene3D" id="1.20.5.170">
    <property type="match status" value="1"/>
</dbReference>
<dbReference type="EC" id="2.3.1.191" evidence="7"/>
<dbReference type="AlphaFoldDB" id="L0GS48"/>
<dbReference type="SUPFAM" id="SSF51161">
    <property type="entry name" value="Trimeric LpxA-like enzymes"/>
    <property type="match status" value="1"/>
</dbReference>
<comment type="subunit">
    <text evidence="7">Homotrimer.</text>
</comment>
<evidence type="ECO:0000259" key="8">
    <source>
        <dbReference type="Pfam" id="PF04613"/>
    </source>
</evidence>
<comment type="similarity">
    <text evidence="7">Belongs to the transferase hexapeptide repeat family. LpxD subfamily.</text>
</comment>